<dbReference type="Pfam" id="PF20179">
    <property type="entry name" value="MSS51_C"/>
    <property type="match status" value="1"/>
</dbReference>
<evidence type="ECO:0000256" key="2">
    <source>
        <dbReference type="ARBA" id="ARBA00022771"/>
    </source>
</evidence>
<evidence type="ECO:0000256" key="1">
    <source>
        <dbReference type="ARBA" id="ARBA00022723"/>
    </source>
</evidence>
<organism evidence="6 7">
    <name type="scientific">Armillaria ostoyae</name>
    <name type="common">Armillaria root rot fungus</name>
    <dbReference type="NCBI Taxonomy" id="47428"/>
    <lineage>
        <taxon>Eukaryota</taxon>
        <taxon>Fungi</taxon>
        <taxon>Dikarya</taxon>
        <taxon>Basidiomycota</taxon>
        <taxon>Agaricomycotina</taxon>
        <taxon>Agaricomycetes</taxon>
        <taxon>Agaricomycetidae</taxon>
        <taxon>Agaricales</taxon>
        <taxon>Marasmiineae</taxon>
        <taxon>Physalacriaceae</taxon>
        <taxon>Armillaria</taxon>
    </lineage>
</organism>
<gene>
    <name evidence="6" type="ORF">ARMOST_16818</name>
</gene>
<dbReference type="InterPro" id="IPR002893">
    <property type="entry name" value="Znf_MYND"/>
</dbReference>
<keyword evidence="3" id="KW-0862">Zinc</keyword>
<dbReference type="PROSITE" id="PS50865">
    <property type="entry name" value="ZF_MYND_2"/>
    <property type="match status" value="1"/>
</dbReference>
<evidence type="ECO:0000313" key="6">
    <source>
        <dbReference type="EMBL" id="SJL13376.1"/>
    </source>
</evidence>
<dbReference type="InterPro" id="IPR046824">
    <property type="entry name" value="Mss51-like_C"/>
</dbReference>
<dbReference type="Proteomes" id="UP000219338">
    <property type="component" value="Unassembled WGS sequence"/>
</dbReference>
<keyword evidence="2 4" id="KW-0863">Zinc-finger</keyword>
<dbReference type="OrthoDB" id="432970at2759"/>
<keyword evidence="7" id="KW-1185">Reference proteome</keyword>
<dbReference type="STRING" id="47428.A0A284RX87"/>
<dbReference type="SUPFAM" id="SSF144232">
    <property type="entry name" value="HIT/MYND zinc finger-like"/>
    <property type="match status" value="1"/>
</dbReference>
<evidence type="ECO:0000256" key="3">
    <source>
        <dbReference type="ARBA" id="ARBA00022833"/>
    </source>
</evidence>
<dbReference type="EMBL" id="FUEG01000020">
    <property type="protein sequence ID" value="SJL13376.1"/>
    <property type="molecule type" value="Genomic_DNA"/>
</dbReference>
<dbReference type="OMA" id="FWSHRGG"/>
<evidence type="ECO:0000313" key="7">
    <source>
        <dbReference type="Proteomes" id="UP000219338"/>
    </source>
</evidence>
<evidence type="ECO:0000259" key="5">
    <source>
        <dbReference type="PROSITE" id="PS50865"/>
    </source>
</evidence>
<dbReference type="GO" id="GO:0008270">
    <property type="term" value="F:zinc ion binding"/>
    <property type="evidence" value="ECO:0007669"/>
    <property type="project" value="UniProtKB-KW"/>
</dbReference>
<protein>
    <recommendedName>
        <fullName evidence="5">MYND-type domain-containing protein</fullName>
    </recommendedName>
</protein>
<dbReference type="Gene3D" id="6.10.140.2220">
    <property type="match status" value="1"/>
</dbReference>
<dbReference type="PANTHER" id="PTHR47570:SF1">
    <property type="entry name" value="ZINC ION BINDING PROTEIN"/>
    <property type="match status" value="1"/>
</dbReference>
<feature type="domain" description="MYND-type" evidence="5">
    <location>
        <begin position="48"/>
        <end position="97"/>
    </location>
</feature>
<keyword evidence="1" id="KW-0479">Metal-binding</keyword>
<proteinExistence type="predicted"/>
<reference evidence="7" key="1">
    <citation type="journal article" date="2017" name="Nat. Ecol. Evol.">
        <title>Genome expansion and lineage-specific genetic innovations in the forest pathogenic fungi Armillaria.</title>
        <authorList>
            <person name="Sipos G."/>
            <person name="Prasanna A.N."/>
            <person name="Walter M.C."/>
            <person name="O'Connor E."/>
            <person name="Balint B."/>
            <person name="Krizsan K."/>
            <person name="Kiss B."/>
            <person name="Hess J."/>
            <person name="Varga T."/>
            <person name="Slot J."/>
            <person name="Riley R."/>
            <person name="Boka B."/>
            <person name="Rigling D."/>
            <person name="Barry K."/>
            <person name="Lee J."/>
            <person name="Mihaltcheva S."/>
            <person name="LaButti K."/>
            <person name="Lipzen A."/>
            <person name="Waldron R."/>
            <person name="Moloney N.M."/>
            <person name="Sperisen C."/>
            <person name="Kredics L."/>
            <person name="Vagvoelgyi C."/>
            <person name="Patrignani A."/>
            <person name="Fitzpatrick D."/>
            <person name="Nagy I."/>
            <person name="Doyle S."/>
            <person name="Anderson J.B."/>
            <person name="Grigoriev I.V."/>
            <person name="Gueldener U."/>
            <person name="Muensterkoetter M."/>
            <person name="Nagy L.G."/>
        </authorList>
    </citation>
    <scope>NUCLEOTIDE SEQUENCE [LARGE SCALE GENOMIC DNA]</scope>
    <source>
        <strain evidence="7">C18/9</strain>
    </source>
</reference>
<sequence length="495" mass="55143">MASMEQMLSMMENMDFFGDLTKGAKKLMAAEKKGRIPDDLDFGVVAVCASCKQNILPPKKPMRCASCKAVIYCSKECSKEDWNKGTGLKYFTHKQLCPDNKRHMLRLPETQAILTSFPWGRLETDGTFNDSIARGRFDVLGGSNFGFWSHRGGPVPHQNMGELGEISPYTAMLKSMLGKFDHLDGKDLLGTKHLTDAEGWKLPDRLIPYRHFASVDRRPQLVTKEIDSWDAWHEWRKLPKESPAALLMSFPLSAYWLIVHCLKVTGPSAGSAGKRIPLRIHAIGAEVELNYLPLFSEIALLLPYHDIKLVFFGQSVQKLVEEGKKSDPQSLVAKSSTSSPVFAYKAPKECGSGSIELYLHGDSLTWSPDMLDRSSGRPDAIIALNAGLGSYGEWVPVIQAAHLASLPFAVTEYAEQSCEQQRLTFPRMLGPRVPARKEYAIELNPFQRPGQRGIPMYRLPNVVNGFTLVVWKADVDMEPGSELGVTEPEGLEELD</sequence>
<dbReference type="AlphaFoldDB" id="A0A284RX87"/>
<accession>A0A284RX87</accession>
<evidence type="ECO:0000256" key="4">
    <source>
        <dbReference type="PROSITE-ProRule" id="PRU00134"/>
    </source>
</evidence>
<dbReference type="Pfam" id="PF01753">
    <property type="entry name" value="zf-MYND"/>
    <property type="match status" value="1"/>
</dbReference>
<dbReference type="PANTHER" id="PTHR47570">
    <property type="entry name" value="ZINC ION BINDING PROTEIN"/>
    <property type="match status" value="1"/>
</dbReference>
<name>A0A284RX87_ARMOS</name>